<dbReference type="GO" id="GO:0046872">
    <property type="term" value="F:metal ion binding"/>
    <property type="evidence" value="ECO:0007669"/>
    <property type="project" value="UniProtKB-KW"/>
</dbReference>
<gene>
    <name evidence="5" type="ORF">MNEG_16412</name>
</gene>
<evidence type="ECO:0000256" key="4">
    <source>
        <dbReference type="SAM" id="MobiDB-lite"/>
    </source>
</evidence>
<evidence type="ECO:0000256" key="2">
    <source>
        <dbReference type="ARBA" id="ARBA00022723"/>
    </source>
</evidence>
<organism evidence="5 6">
    <name type="scientific">Monoraphidium neglectum</name>
    <dbReference type="NCBI Taxonomy" id="145388"/>
    <lineage>
        <taxon>Eukaryota</taxon>
        <taxon>Viridiplantae</taxon>
        <taxon>Chlorophyta</taxon>
        <taxon>core chlorophytes</taxon>
        <taxon>Chlorophyceae</taxon>
        <taxon>CS clade</taxon>
        <taxon>Sphaeropleales</taxon>
        <taxon>Selenastraceae</taxon>
        <taxon>Monoraphidium</taxon>
    </lineage>
</organism>
<keyword evidence="3" id="KW-0378">Hydrolase</keyword>
<dbReference type="GeneID" id="25734169"/>
<feature type="compositionally biased region" description="Low complexity" evidence="4">
    <location>
        <begin position="51"/>
        <end position="65"/>
    </location>
</feature>
<keyword evidence="2" id="KW-0479">Metal-binding</keyword>
<dbReference type="Gene3D" id="3.30.70.360">
    <property type="match status" value="1"/>
</dbReference>
<dbReference type="AlphaFoldDB" id="A0A0D2IUC9"/>
<protein>
    <submittedName>
        <fullName evidence="5">Uncharacterized protein</fullName>
    </submittedName>
</protein>
<reference evidence="5 6" key="1">
    <citation type="journal article" date="2013" name="BMC Genomics">
        <title>Reconstruction of the lipid metabolism for the microalga Monoraphidium neglectum from its genome sequence reveals characteristics suitable for biofuel production.</title>
        <authorList>
            <person name="Bogen C."/>
            <person name="Al-Dilaimi A."/>
            <person name="Albersmeier A."/>
            <person name="Wichmann J."/>
            <person name="Grundmann M."/>
            <person name="Rupp O."/>
            <person name="Lauersen K.J."/>
            <person name="Blifernez-Klassen O."/>
            <person name="Kalinowski J."/>
            <person name="Goesmann A."/>
            <person name="Mussgnug J.H."/>
            <person name="Kruse O."/>
        </authorList>
    </citation>
    <scope>NUCLEOTIDE SEQUENCE [LARGE SCALE GENOMIC DNA]</scope>
    <source>
        <strain evidence="5 6">SAG 48.87</strain>
    </source>
</reference>
<evidence type="ECO:0000256" key="3">
    <source>
        <dbReference type="ARBA" id="ARBA00022801"/>
    </source>
</evidence>
<dbReference type="Proteomes" id="UP000054498">
    <property type="component" value="Unassembled WGS sequence"/>
</dbReference>
<feature type="compositionally biased region" description="Low complexity" evidence="4">
    <location>
        <begin position="82"/>
        <end position="108"/>
    </location>
</feature>
<evidence type="ECO:0000313" key="5">
    <source>
        <dbReference type="EMBL" id="KIY91552.1"/>
    </source>
</evidence>
<dbReference type="PANTHER" id="PTHR43270:SF8">
    <property type="entry name" value="DI- AND TRIPEPTIDASE DUG2-RELATED"/>
    <property type="match status" value="1"/>
</dbReference>
<evidence type="ECO:0000313" key="6">
    <source>
        <dbReference type="Proteomes" id="UP000054498"/>
    </source>
</evidence>
<dbReference type="OrthoDB" id="7832001at2759"/>
<dbReference type="GO" id="GO:0006751">
    <property type="term" value="P:glutathione catabolic process"/>
    <property type="evidence" value="ECO:0007669"/>
    <property type="project" value="TreeGrafter"/>
</dbReference>
<feature type="region of interest" description="Disordered" evidence="4">
    <location>
        <begin position="1"/>
        <end position="26"/>
    </location>
</feature>
<dbReference type="PANTHER" id="PTHR43270">
    <property type="entry name" value="BETA-ALA-HIS DIPEPTIDASE"/>
    <property type="match status" value="1"/>
</dbReference>
<dbReference type="EMBL" id="KK106547">
    <property type="protein sequence ID" value="KIY91552.1"/>
    <property type="molecule type" value="Genomic_DNA"/>
</dbReference>
<accession>A0A0D2IUC9</accession>
<keyword evidence="1" id="KW-0645">Protease</keyword>
<dbReference type="InterPro" id="IPR051458">
    <property type="entry name" value="Cyt/Met_Dipeptidase"/>
</dbReference>
<dbReference type="GO" id="GO:0006508">
    <property type="term" value="P:proteolysis"/>
    <property type="evidence" value="ECO:0007669"/>
    <property type="project" value="UniProtKB-KW"/>
</dbReference>
<evidence type="ECO:0000256" key="1">
    <source>
        <dbReference type="ARBA" id="ARBA00022670"/>
    </source>
</evidence>
<dbReference type="GO" id="GO:0008233">
    <property type="term" value="F:peptidase activity"/>
    <property type="evidence" value="ECO:0007669"/>
    <property type="project" value="UniProtKB-KW"/>
</dbReference>
<dbReference type="KEGG" id="mng:MNEG_16412"/>
<name>A0A0D2IUC9_9CHLO</name>
<proteinExistence type="predicted"/>
<sequence>MVTASIEVSGPARDVHSGNDGGVFSEPMADLFKLLSSLTDAPADAARRADGAAPAGAAANPSAGDGLRGRANGAAPRERRAGSPGSDASSDSGGSAVSISSGRVSPSPGAGGTTLKSATAAARGADADADAGCGCEDEDGGGGMGTAIAIPGFYDGVRPRLIDLAWRGLEECDEFKLDSYQ</sequence>
<feature type="region of interest" description="Disordered" evidence="4">
    <location>
        <begin position="44"/>
        <end position="116"/>
    </location>
</feature>
<keyword evidence="6" id="KW-1185">Reference proteome</keyword>
<dbReference type="RefSeq" id="XP_013890572.1">
    <property type="nucleotide sequence ID" value="XM_014035118.1"/>
</dbReference>